<name>A0A6H5I0F4_9HYME</name>
<accession>A0A6H5I0F4</accession>
<proteinExistence type="predicted"/>
<organism evidence="1 2">
    <name type="scientific">Trichogramma brassicae</name>
    <dbReference type="NCBI Taxonomy" id="86971"/>
    <lineage>
        <taxon>Eukaryota</taxon>
        <taxon>Metazoa</taxon>
        <taxon>Ecdysozoa</taxon>
        <taxon>Arthropoda</taxon>
        <taxon>Hexapoda</taxon>
        <taxon>Insecta</taxon>
        <taxon>Pterygota</taxon>
        <taxon>Neoptera</taxon>
        <taxon>Endopterygota</taxon>
        <taxon>Hymenoptera</taxon>
        <taxon>Apocrita</taxon>
        <taxon>Proctotrupomorpha</taxon>
        <taxon>Chalcidoidea</taxon>
        <taxon>Trichogrammatidae</taxon>
        <taxon>Trichogramma</taxon>
    </lineage>
</organism>
<sequence length="123" mass="13961">MACSNDDASPSQTRIIELINEELISWGNRLNYFSPPYLWRAANLQESSWRGGRLWVQDMTLVHNAQCRAPTTRRVGETDPVQCALLSRKAPFLGPSCVMIPRAASVVAYCQQHMPLSTRRRQD</sequence>
<reference evidence="1 2" key="1">
    <citation type="submission" date="2020-02" db="EMBL/GenBank/DDBJ databases">
        <authorList>
            <person name="Ferguson B K."/>
        </authorList>
    </citation>
    <scope>NUCLEOTIDE SEQUENCE [LARGE SCALE GENOMIC DNA]</scope>
</reference>
<dbReference type="EMBL" id="CADCXV010000509">
    <property type="protein sequence ID" value="CAB0030657.1"/>
    <property type="molecule type" value="Genomic_DNA"/>
</dbReference>
<protein>
    <submittedName>
        <fullName evidence="1">Uncharacterized protein</fullName>
    </submittedName>
</protein>
<evidence type="ECO:0000313" key="1">
    <source>
        <dbReference type="EMBL" id="CAB0030657.1"/>
    </source>
</evidence>
<dbReference type="Proteomes" id="UP000479190">
    <property type="component" value="Unassembled WGS sequence"/>
</dbReference>
<gene>
    <name evidence="1" type="ORF">TBRA_LOCUS2653</name>
</gene>
<dbReference type="AlphaFoldDB" id="A0A6H5I0F4"/>
<keyword evidence="2" id="KW-1185">Reference proteome</keyword>
<evidence type="ECO:0000313" key="2">
    <source>
        <dbReference type="Proteomes" id="UP000479190"/>
    </source>
</evidence>